<evidence type="ECO:0000259" key="8">
    <source>
        <dbReference type="PROSITE" id="PS50850"/>
    </source>
</evidence>
<keyword evidence="5 7" id="KW-0472">Membrane</keyword>
<feature type="domain" description="Major facilitator superfamily (MFS) profile" evidence="8">
    <location>
        <begin position="31"/>
        <end position="501"/>
    </location>
</feature>
<dbReference type="Pfam" id="PF07690">
    <property type="entry name" value="MFS_1"/>
    <property type="match status" value="1"/>
</dbReference>
<feature type="transmembrane region" description="Helical" evidence="7">
    <location>
        <begin position="205"/>
        <end position="227"/>
    </location>
</feature>
<keyword evidence="10" id="KW-1185">Reference proteome</keyword>
<dbReference type="EMBL" id="KN838711">
    <property type="protein sequence ID" value="KIJ96774.1"/>
    <property type="molecule type" value="Genomic_DNA"/>
</dbReference>
<feature type="transmembrane region" description="Helical" evidence="7">
    <location>
        <begin position="161"/>
        <end position="185"/>
    </location>
</feature>
<feature type="transmembrane region" description="Helical" evidence="7">
    <location>
        <begin position="30"/>
        <end position="52"/>
    </location>
</feature>
<organism evidence="9 10">
    <name type="scientific">Laccaria amethystina LaAM-08-1</name>
    <dbReference type="NCBI Taxonomy" id="1095629"/>
    <lineage>
        <taxon>Eukaryota</taxon>
        <taxon>Fungi</taxon>
        <taxon>Dikarya</taxon>
        <taxon>Basidiomycota</taxon>
        <taxon>Agaricomycotina</taxon>
        <taxon>Agaricomycetes</taxon>
        <taxon>Agaricomycetidae</taxon>
        <taxon>Agaricales</taxon>
        <taxon>Agaricineae</taxon>
        <taxon>Hydnangiaceae</taxon>
        <taxon>Laccaria</taxon>
    </lineage>
</organism>
<dbReference type="HOGENOM" id="CLU_001265_54_6_1"/>
<proteinExistence type="predicted"/>
<reference evidence="9 10" key="1">
    <citation type="submission" date="2014-04" db="EMBL/GenBank/DDBJ databases">
        <authorList>
            <consortium name="DOE Joint Genome Institute"/>
            <person name="Kuo A."/>
            <person name="Kohler A."/>
            <person name="Nagy L.G."/>
            <person name="Floudas D."/>
            <person name="Copeland A."/>
            <person name="Barry K.W."/>
            <person name="Cichocki N."/>
            <person name="Veneault-Fourrey C."/>
            <person name="LaButti K."/>
            <person name="Lindquist E.A."/>
            <person name="Lipzen A."/>
            <person name="Lundell T."/>
            <person name="Morin E."/>
            <person name="Murat C."/>
            <person name="Sun H."/>
            <person name="Tunlid A."/>
            <person name="Henrissat B."/>
            <person name="Grigoriev I.V."/>
            <person name="Hibbett D.S."/>
            <person name="Martin F."/>
            <person name="Nordberg H.P."/>
            <person name="Cantor M.N."/>
            <person name="Hua S.X."/>
        </authorList>
    </citation>
    <scope>NUCLEOTIDE SEQUENCE [LARGE SCALE GENOMIC DNA]</scope>
    <source>
        <strain evidence="9 10">LaAM-08-1</strain>
    </source>
</reference>
<sequence>MSAVTVQATPVDDDDAHQQQKQKRTPLPKFKLFVVFFAQFSEPITAIVIYPFINQFVQDTGITNGDPRKTGYYAGIIESAFFLTETLTVFQWGYLSDRYGRRPILLLGPLGLTFAMLGFGLSKTFWPLVIYRCFQGVFNGNIGVAKTVIGEITDPTNIADAFSLIPLVWGTGTTLGSIIGGVFTSPSDTWPDTFGRIRLLREHPYLLPCMVAAFIAFAAFLTAFIFLKETSPAAIQRQQIKKHQRYLSRQSSHTTTLLDHSDSRDYGTNGASASEDLEPAHVAPPVNPPPLSALLVRPLLMTFSSYAFLCFIDMSYSVLLPLICFTPVSLGGLGMSPYQIGTMMGSVGFVNAVVQVTMRGYWVRKFGARKTFITAFSLYLLSFSVYPIAIFLAHRKVGMGTNVGLIVLSQLVSKLSTSTCYGSMHVLIVENCPSKASLGSTNGIGQTISSGMRCIAPTIASSMFSISLEQKIAGGNLVFIVLFFIILAGIRTSFLLPIKTI</sequence>
<dbReference type="InterPro" id="IPR036259">
    <property type="entry name" value="MFS_trans_sf"/>
</dbReference>
<evidence type="ECO:0000256" key="3">
    <source>
        <dbReference type="ARBA" id="ARBA00022692"/>
    </source>
</evidence>
<keyword evidence="2" id="KW-0813">Transport</keyword>
<dbReference type="SUPFAM" id="SSF103473">
    <property type="entry name" value="MFS general substrate transporter"/>
    <property type="match status" value="1"/>
</dbReference>
<dbReference type="InterPro" id="IPR011701">
    <property type="entry name" value="MFS"/>
</dbReference>
<feature type="compositionally biased region" description="Polar residues" evidence="6">
    <location>
        <begin position="247"/>
        <end position="258"/>
    </location>
</feature>
<gene>
    <name evidence="9" type="ORF">K443DRAFT_682078</name>
</gene>
<dbReference type="OrthoDB" id="419616at2759"/>
<dbReference type="PROSITE" id="PS50850">
    <property type="entry name" value="MFS"/>
    <property type="match status" value="1"/>
</dbReference>
<dbReference type="InterPro" id="IPR020846">
    <property type="entry name" value="MFS_dom"/>
</dbReference>
<dbReference type="AlphaFoldDB" id="A0A0C9WKY5"/>
<feature type="transmembrane region" description="Helical" evidence="7">
    <location>
        <begin position="104"/>
        <end position="122"/>
    </location>
</feature>
<evidence type="ECO:0000313" key="10">
    <source>
        <dbReference type="Proteomes" id="UP000054477"/>
    </source>
</evidence>
<evidence type="ECO:0000256" key="1">
    <source>
        <dbReference type="ARBA" id="ARBA00004141"/>
    </source>
</evidence>
<evidence type="ECO:0000313" key="9">
    <source>
        <dbReference type="EMBL" id="KIJ96774.1"/>
    </source>
</evidence>
<keyword evidence="4 7" id="KW-1133">Transmembrane helix</keyword>
<dbReference type="GO" id="GO:0022857">
    <property type="term" value="F:transmembrane transporter activity"/>
    <property type="evidence" value="ECO:0007669"/>
    <property type="project" value="InterPro"/>
</dbReference>
<keyword evidence="3 7" id="KW-0812">Transmembrane</keyword>
<dbReference type="PANTHER" id="PTHR23504:SF15">
    <property type="entry name" value="MAJOR FACILITATOR SUPERFAMILY (MFS) PROFILE DOMAIN-CONTAINING PROTEIN"/>
    <property type="match status" value="1"/>
</dbReference>
<dbReference type="Proteomes" id="UP000054477">
    <property type="component" value="Unassembled WGS sequence"/>
</dbReference>
<name>A0A0C9WKY5_9AGAR</name>
<feature type="region of interest" description="Disordered" evidence="6">
    <location>
        <begin position="1"/>
        <end position="23"/>
    </location>
</feature>
<evidence type="ECO:0000256" key="5">
    <source>
        <dbReference type="ARBA" id="ARBA00023136"/>
    </source>
</evidence>
<accession>A0A0C9WKY5</accession>
<protein>
    <recommendedName>
        <fullName evidence="8">Major facilitator superfamily (MFS) profile domain-containing protein</fullName>
    </recommendedName>
</protein>
<evidence type="ECO:0000256" key="2">
    <source>
        <dbReference type="ARBA" id="ARBA00022448"/>
    </source>
</evidence>
<dbReference type="Gene3D" id="1.20.1250.20">
    <property type="entry name" value="MFS general substrate transporter like domains"/>
    <property type="match status" value="1"/>
</dbReference>
<feature type="transmembrane region" description="Helical" evidence="7">
    <location>
        <begin position="72"/>
        <end position="92"/>
    </location>
</feature>
<feature type="region of interest" description="Disordered" evidence="6">
    <location>
        <begin position="246"/>
        <end position="270"/>
    </location>
</feature>
<evidence type="ECO:0000256" key="6">
    <source>
        <dbReference type="SAM" id="MobiDB-lite"/>
    </source>
</evidence>
<evidence type="ECO:0000256" key="4">
    <source>
        <dbReference type="ARBA" id="ARBA00022989"/>
    </source>
</evidence>
<dbReference type="GO" id="GO:0016020">
    <property type="term" value="C:membrane"/>
    <property type="evidence" value="ECO:0007669"/>
    <property type="project" value="UniProtKB-SubCell"/>
</dbReference>
<reference evidence="10" key="2">
    <citation type="submission" date="2015-01" db="EMBL/GenBank/DDBJ databases">
        <title>Evolutionary Origins and Diversification of the Mycorrhizal Mutualists.</title>
        <authorList>
            <consortium name="DOE Joint Genome Institute"/>
            <consortium name="Mycorrhizal Genomics Consortium"/>
            <person name="Kohler A."/>
            <person name="Kuo A."/>
            <person name="Nagy L.G."/>
            <person name="Floudas D."/>
            <person name="Copeland A."/>
            <person name="Barry K.W."/>
            <person name="Cichocki N."/>
            <person name="Veneault-Fourrey C."/>
            <person name="LaButti K."/>
            <person name="Lindquist E.A."/>
            <person name="Lipzen A."/>
            <person name="Lundell T."/>
            <person name="Morin E."/>
            <person name="Murat C."/>
            <person name="Riley R."/>
            <person name="Ohm R."/>
            <person name="Sun H."/>
            <person name="Tunlid A."/>
            <person name="Henrissat B."/>
            <person name="Grigoriev I.V."/>
            <person name="Hibbett D.S."/>
            <person name="Martin F."/>
        </authorList>
    </citation>
    <scope>NUCLEOTIDE SEQUENCE [LARGE SCALE GENOMIC DNA]</scope>
    <source>
        <strain evidence="10">LaAM-08-1</strain>
    </source>
</reference>
<evidence type="ECO:0000256" key="7">
    <source>
        <dbReference type="SAM" id="Phobius"/>
    </source>
</evidence>
<feature type="transmembrane region" description="Helical" evidence="7">
    <location>
        <begin position="373"/>
        <end position="393"/>
    </location>
</feature>
<feature type="transmembrane region" description="Helical" evidence="7">
    <location>
        <begin position="477"/>
        <end position="498"/>
    </location>
</feature>
<comment type="subcellular location">
    <subcellularLocation>
        <location evidence="1">Membrane</location>
        <topology evidence="1">Multi-pass membrane protein</topology>
    </subcellularLocation>
</comment>
<dbReference type="PANTHER" id="PTHR23504">
    <property type="entry name" value="MAJOR FACILITATOR SUPERFAMILY DOMAIN-CONTAINING PROTEIN 10"/>
    <property type="match status" value="1"/>
</dbReference>